<name>A0A397T1N9_9GLOM</name>
<evidence type="ECO:0000313" key="1">
    <source>
        <dbReference type="EMBL" id="RIA88964.1"/>
    </source>
</evidence>
<gene>
    <name evidence="1" type="ORF">C1645_773626</name>
</gene>
<proteinExistence type="predicted"/>
<dbReference type="Proteomes" id="UP000265703">
    <property type="component" value="Unassembled WGS sequence"/>
</dbReference>
<sequence length="60" mass="7090">MNIQKARVHFGVHINVDIRKRHAYFHTGEETFEPSDLDEVTQKRISDDKCILIKGIKYFT</sequence>
<dbReference type="EMBL" id="QKYT01000238">
    <property type="protein sequence ID" value="RIA88964.1"/>
    <property type="molecule type" value="Genomic_DNA"/>
</dbReference>
<accession>A0A397T1N9</accession>
<organism evidence="1 2">
    <name type="scientific">Glomus cerebriforme</name>
    <dbReference type="NCBI Taxonomy" id="658196"/>
    <lineage>
        <taxon>Eukaryota</taxon>
        <taxon>Fungi</taxon>
        <taxon>Fungi incertae sedis</taxon>
        <taxon>Mucoromycota</taxon>
        <taxon>Glomeromycotina</taxon>
        <taxon>Glomeromycetes</taxon>
        <taxon>Glomerales</taxon>
        <taxon>Glomeraceae</taxon>
        <taxon>Glomus</taxon>
    </lineage>
</organism>
<evidence type="ECO:0000313" key="2">
    <source>
        <dbReference type="Proteomes" id="UP000265703"/>
    </source>
</evidence>
<keyword evidence="2" id="KW-1185">Reference proteome</keyword>
<dbReference type="AlphaFoldDB" id="A0A397T1N9"/>
<reference evidence="1 2" key="1">
    <citation type="submission" date="2018-06" db="EMBL/GenBank/DDBJ databases">
        <title>Comparative genomics reveals the genomic features of Rhizophagus irregularis, R. cerebriforme, R. diaphanum and Gigaspora rosea, and their symbiotic lifestyle signature.</title>
        <authorList>
            <person name="Morin E."/>
            <person name="San Clemente H."/>
            <person name="Chen E.C.H."/>
            <person name="De La Providencia I."/>
            <person name="Hainaut M."/>
            <person name="Kuo A."/>
            <person name="Kohler A."/>
            <person name="Murat C."/>
            <person name="Tang N."/>
            <person name="Roy S."/>
            <person name="Loubradou J."/>
            <person name="Henrissat B."/>
            <person name="Grigoriev I.V."/>
            <person name="Corradi N."/>
            <person name="Roux C."/>
            <person name="Martin F.M."/>
        </authorList>
    </citation>
    <scope>NUCLEOTIDE SEQUENCE [LARGE SCALE GENOMIC DNA]</scope>
    <source>
        <strain evidence="1 2">DAOM 227022</strain>
    </source>
</reference>
<protein>
    <submittedName>
        <fullName evidence="1">Uncharacterized protein</fullName>
    </submittedName>
</protein>
<comment type="caution">
    <text evidence="1">The sequence shown here is derived from an EMBL/GenBank/DDBJ whole genome shotgun (WGS) entry which is preliminary data.</text>
</comment>